<evidence type="ECO:0000256" key="1">
    <source>
        <dbReference type="ARBA" id="ARBA00022676"/>
    </source>
</evidence>
<dbReference type="Gene3D" id="3.40.50.2000">
    <property type="entry name" value="Glycogen Phosphorylase B"/>
    <property type="match status" value="2"/>
</dbReference>
<gene>
    <name evidence="5" type="ORF">QF092_17050</name>
</gene>
<dbReference type="EC" id="2.4.-.-" evidence="5"/>
<evidence type="ECO:0000259" key="3">
    <source>
        <dbReference type="Pfam" id="PF00534"/>
    </source>
</evidence>
<dbReference type="GO" id="GO:0016757">
    <property type="term" value="F:glycosyltransferase activity"/>
    <property type="evidence" value="ECO:0007669"/>
    <property type="project" value="UniProtKB-KW"/>
</dbReference>
<evidence type="ECO:0000313" key="6">
    <source>
        <dbReference type="Proteomes" id="UP001230978"/>
    </source>
</evidence>
<dbReference type="InterPro" id="IPR001296">
    <property type="entry name" value="Glyco_trans_1"/>
</dbReference>
<dbReference type="PANTHER" id="PTHR12526:SF510">
    <property type="entry name" value="D-INOSITOL 3-PHOSPHATE GLYCOSYLTRANSFERASE"/>
    <property type="match status" value="1"/>
</dbReference>
<dbReference type="InterPro" id="IPR028098">
    <property type="entry name" value="Glyco_trans_4-like_N"/>
</dbReference>
<dbReference type="Proteomes" id="UP001230978">
    <property type="component" value="Chromosome"/>
</dbReference>
<dbReference type="Pfam" id="PF13439">
    <property type="entry name" value="Glyco_transf_4"/>
    <property type="match status" value="1"/>
</dbReference>
<keyword evidence="1 5" id="KW-0328">Glycosyltransferase</keyword>
<evidence type="ECO:0000259" key="4">
    <source>
        <dbReference type="Pfam" id="PF13439"/>
    </source>
</evidence>
<evidence type="ECO:0000256" key="2">
    <source>
        <dbReference type="ARBA" id="ARBA00022679"/>
    </source>
</evidence>
<dbReference type="SUPFAM" id="SSF53756">
    <property type="entry name" value="UDP-Glycosyltransferase/glycogen phosphorylase"/>
    <property type="match status" value="1"/>
</dbReference>
<accession>A0ABY8Q5M3</accession>
<dbReference type="PANTHER" id="PTHR12526">
    <property type="entry name" value="GLYCOSYLTRANSFERASE"/>
    <property type="match status" value="1"/>
</dbReference>
<organism evidence="5 6">
    <name type="scientific">Fuscovulum ytuae</name>
    <dbReference type="NCBI Taxonomy" id="3042299"/>
    <lineage>
        <taxon>Bacteria</taxon>
        <taxon>Pseudomonadati</taxon>
        <taxon>Pseudomonadota</taxon>
        <taxon>Alphaproteobacteria</taxon>
        <taxon>Rhodobacterales</taxon>
        <taxon>Paracoccaceae</taxon>
        <taxon>Fuscovulum</taxon>
    </lineage>
</organism>
<feature type="domain" description="Glycosyltransferase subfamily 4-like N-terminal" evidence="4">
    <location>
        <begin position="114"/>
        <end position="230"/>
    </location>
</feature>
<dbReference type="CDD" id="cd03801">
    <property type="entry name" value="GT4_PimA-like"/>
    <property type="match status" value="1"/>
</dbReference>
<feature type="domain" description="Glycosyl transferase family 1" evidence="3">
    <location>
        <begin position="231"/>
        <end position="396"/>
    </location>
</feature>
<proteinExistence type="predicted"/>
<keyword evidence="6" id="KW-1185">Reference proteome</keyword>
<sequence length="422" mass="46358">MAVDPRPPPIEGKITDPGPIAYLTGEYPKVSHTFIQREVAALRTLGLRIETCTVRRAKASEIVGPEQQAEAARTFCILDAGKNPLRLIADHLNLIRTTPRRWLAALKLAWRLRPPGPKALLWQLFYFLEAGILARHLQTRGIVHLHNHFGSSSCSVALLTATMTGLPFSFTMHGPSEFFETSHWRLDEKVARAAFTVAISHFCRSQLMYFSNRYHWNRIHIVHCGVDPERFPARPPRPDSPNHIAFVGRLDPVKGAHLLLDALAALRASHPDVTATFIGDGPQAEHTRAYARTLGIDQMVNFLGAQPETAVASLLQHSDLLVLPSFAEGLPVVLMEAMATGLPVVASRIAGIPELVRDGENGILIPAGDTTALIQAMDRLLSDPALRYRMGQAGRESVLADFTIEAEARRLAGLFTTSVTPS</sequence>
<protein>
    <submittedName>
        <fullName evidence="5">Glycosyltransferase family 4 protein</fullName>
        <ecNumber evidence="5">2.4.-.-</ecNumber>
    </submittedName>
</protein>
<name>A0ABY8Q5M3_9RHOB</name>
<reference evidence="5 6" key="1">
    <citation type="submission" date="2023-04" db="EMBL/GenBank/DDBJ databases">
        <title>YMD61, complete Genome.</title>
        <authorList>
            <person name="Zhang J."/>
        </authorList>
    </citation>
    <scope>NUCLEOTIDE SEQUENCE [LARGE SCALE GENOMIC DNA]</scope>
    <source>
        <strain evidence="5 6">YMD61</strain>
    </source>
</reference>
<evidence type="ECO:0000313" key="5">
    <source>
        <dbReference type="EMBL" id="WGV15937.1"/>
    </source>
</evidence>
<dbReference type="EMBL" id="CP124535">
    <property type="protein sequence ID" value="WGV15937.1"/>
    <property type="molecule type" value="Genomic_DNA"/>
</dbReference>
<keyword evidence="2 5" id="KW-0808">Transferase</keyword>
<dbReference type="Pfam" id="PF00534">
    <property type="entry name" value="Glycos_transf_1"/>
    <property type="match status" value="1"/>
</dbReference>